<feature type="repeat" description="Solcar" evidence="10">
    <location>
        <begin position="115"/>
        <end position="207"/>
    </location>
</feature>
<feature type="repeat" description="Solcar" evidence="10">
    <location>
        <begin position="16"/>
        <end position="106"/>
    </location>
</feature>
<evidence type="ECO:0000256" key="1">
    <source>
        <dbReference type="ARBA" id="ARBA00004448"/>
    </source>
</evidence>
<organism evidence="12 13">
    <name type="scientific">Panagrolaimus superbus</name>
    <dbReference type="NCBI Taxonomy" id="310955"/>
    <lineage>
        <taxon>Eukaryota</taxon>
        <taxon>Metazoa</taxon>
        <taxon>Ecdysozoa</taxon>
        <taxon>Nematoda</taxon>
        <taxon>Chromadorea</taxon>
        <taxon>Rhabditida</taxon>
        <taxon>Tylenchina</taxon>
        <taxon>Panagrolaimomorpha</taxon>
        <taxon>Panagrolaimoidea</taxon>
        <taxon>Panagrolaimidae</taxon>
        <taxon>Panagrolaimus</taxon>
    </lineage>
</organism>
<sequence length="318" mass="36050">MPHPPGNDLSNSTSAKSIAFKYVLSCSAAMVAETVTYPLDITKTRLQTRAIPGIIPKKPSGMLRVTYNIARHEGLLSLWQGIAPAIYRHYVYTGIRMGIYEVMRSKWKDPNVKEFAVWKSMISGAFSGAFAQFVASPADLIKVQMQMEGLRKLQNLPPRFKSTWHAGKLLYRSNGIAGLWIGWIPNCQRAALLNMADLATYDRTKHWLLHNTNMKDDFLTHGCSSACSGLAAAIASTPSDVVKTRIMDQLRHLHDHKHNEQARMYKGSFDCLMHIIRTEGFWALYRGFLPTYIRMAPWSLTFWISYEKIRYLTGAPSF</sequence>
<comment type="subcellular location">
    <subcellularLocation>
        <location evidence="1">Mitochondrion inner membrane</location>
        <topology evidence="1">Multi-pass membrane protein</topology>
    </subcellularLocation>
</comment>
<dbReference type="PANTHER" id="PTHR45618">
    <property type="entry name" value="MITOCHONDRIAL DICARBOXYLATE CARRIER-RELATED"/>
    <property type="match status" value="1"/>
</dbReference>
<dbReference type="InterPro" id="IPR018108">
    <property type="entry name" value="MCP_transmembrane"/>
</dbReference>
<proteinExistence type="inferred from homology"/>
<keyword evidence="3 11" id="KW-0813">Transport</keyword>
<keyword evidence="8" id="KW-0496">Mitochondrion</keyword>
<dbReference type="Pfam" id="PF00153">
    <property type="entry name" value="Mito_carr"/>
    <property type="match status" value="3"/>
</dbReference>
<evidence type="ECO:0000256" key="2">
    <source>
        <dbReference type="ARBA" id="ARBA00006375"/>
    </source>
</evidence>
<keyword evidence="7" id="KW-1133">Transmembrane helix</keyword>
<evidence type="ECO:0000256" key="7">
    <source>
        <dbReference type="ARBA" id="ARBA00022989"/>
    </source>
</evidence>
<dbReference type="PROSITE" id="PS50920">
    <property type="entry name" value="SOLCAR"/>
    <property type="match status" value="3"/>
</dbReference>
<evidence type="ECO:0000256" key="3">
    <source>
        <dbReference type="ARBA" id="ARBA00022448"/>
    </source>
</evidence>
<dbReference type="SUPFAM" id="SSF103506">
    <property type="entry name" value="Mitochondrial carrier"/>
    <property type="match status" value="1"/>
</dbReference>
<dbReference type="InterPro" id="IPR050391">
    <property type="entry name" value="Mito_Metabolite_Transporter"/>
</dbReference>
<reference evidence="13" key="1">
    <citation type="submission" date="2022-11" db="UniProtKB">
        <authorList>
            <consortium name="WormBaseParasite"/>
        </authorList>
    </citation>
    <scope>IDENTIFICATION</scope>
</reference>
<evidence type="ECO:0000256" key="4">
    <source>
        <dbReference type="ARBA" id="ARBA00022692"/>
    </source>
</evidence>
<comment type="similarity">
    <text evidence="2 11">Belongs to the mitochondrial carrier (TC 2.A.29) family.</text>
</comment>
<dbReference type="AlphaFoldDB" id="A0A914XZQ7"/>
<keyword evidence="5" id="KW-0677">Repeat</keyword>
<evidence type="ECO:0000256" key="11">
    <source>
        <dbReference type="RuleBase" id="RU000488"/>
    </source>
</evidence>
<accession>A0A914XZQ7</accession>
<evidence type="ECO:0000313" key="13">
    <source>
        <dbReference type="WBParaSite" id="PSU_v2.g12013.t1"/>
    </source>
</evidence>
<keyword evidence="4 10" id="KW-0812">Transmembrane</keyword>
<dbReference type="GO" id="GO:0005743">
    <property type="term" value="C:mitochondrial inner membrane"/>
    <property type="evidence" value="ECO:0007669"/>
    <property type="project" value="UniProtKB-SubCell"/>
</dbReference>
<dbReference type="FunFam" id="1.50.40.10:FF:000062">
    <property type="entry name" value="mitochondrial uncoupling protein 3"/>
    <property type="match status" value="1"/>
</dbReference>
<keyword evidence="6" id="KW-0999">Mitochondrion inner membrane</keyword>
<dbReference type="InterPro" id="IPR023395">
    <property type="entry name" value="MCP_dom_sf"/>
</dbReference>
<dbReference type="Proteomes" id="UP000887577">
    <property type="component" value="Unplaced"/>
</dbReference>
<evidence type="ECO:0000256" key="10">
    <source>
        <dbReference type="PROSITE-ProRule" id="PRU00282"/>
    </source>
</evidence>
<protein>
    <submittedName>
        <fullName evidence="13">Mitochondrial uncoupling protein 4</fullName>
    </submittedName>
</protein>
<name>A0A914XZQ7_9BILA</name>
<feature type="repeat" description="Solcar" evidence="10">
    <location>
        <begin position="216"/>
        <end position="312"/>
    </location>
</feature>
<dbReference type="Gene3D" id="1.50.40.10">
    <property type="entry name" value="Mitochondrial carrier domain"/>
    <property type="match status" value="1"/>
</dbReference>
<evidence type="ECO:0000313" key="12">
    <source>
        <dbReference type="Proteomes" id="UP000887577"/>
    </source>
</evidence>
<keyword evidence="12" id="KW-1185">Reference proteome</keyword>
<keyword evidence="9 10" id="KW-0472">Membrane</keyword>
<evidence type="ECO:0000256" key="9">
    <source>
        <dbReference type="ARBA" id="ARBA00023136"/>
    </source>
</evidence>
<evidence type="ECO:0000256" key="5">
    <source>
        <dbReference type="ARBA" id="ARBA00022737"/>
    </source>
</evidence>
<evidence type="ECO:0000256" key="6">
    <source>
        <dbReference type="ARBA" id="ARBA00022792"/>
    </source>
</evidence>
<dbReference type="WBParaSite" id="PSU_v2.g12013.t1">
    <property type="protein sequence ID" value="PSU_v2.g12013.t1"/>
    <property type="gene ID" value="PSU_v2.g12013"/>
</dbReference>
<evidence type="ECO:0000256" key="8">
    <source>
        <dbReference type="ARBA" id="ARBA00023128"/>
    </source>
</evidence>